<organism evidence="2 3">
    <name type="scientific">Caulobacter segnis</name>
    <dbReference type="NCBI Taxonomy" id="88688"/>
    <lineage>
        <taxon>Bacteria</taxon>
        <taxon>Pseudomonadati</taxon>
        <taxon>Pseudomonadota</taxon>
        <taxon>Alphaproteobacteria</taxon>
        <taxon>Caulobacterales</taxon>
        <taxon>Caulobacteraceae</taxon>
        <taxon>Caulobacter</taxon>
    </lineage>
</organism>
<evidence type="ECO:0000256" key="1">
    <source>
        <dbReference type="SAM" id="Phobius"/>
    </source>
</evidence>
<keyword evidence="1" id="KW-1133">Transmembrane helix</keyword>
<feature type="transmembrane region" description="Helical" evidence="1">
    <location>
        <begin position="7"/>
        <end position="26"/>
    </location>
</feature>
<protein>
    <submittedName>
        <fullName evidence="2">Uncharacterized protein</fullName>
    </submittedName>
</protein>
<accession>A0A2W5V2K9</accession>
<evidence type="ECO:0000313" key="2">
    <source>
        <dbReference type="EMBL" id="PZR34239.1"/>
    </source>
</evidence>
<proteinExistence type="predicted"/>
<evidence type="ECO:0000313" key="3">
    <source>
        <dbReference type="Proteomes" id="UP000249393"/>
    </source>
</evidence>
<keyword evidence="1" id="KW-0472">Membrane</keyword>
<reference evidence="2 3" key="1">
    <citation type="submission" date="2017-08" db="EMBL/GenBank/DDBJ databases">
        <title>Infants hospitalized years apart are colonized by the same room-sourced microbial strains.</title>
        <authorList>
            <person name="Brooks B."/>
            <person name="Olm M.R."/>
            <person name="Firek B.A."/>
            <person name="Baker R."/>
            <person name="Thomas B.C."/>
            <person name="Morowitz M.J."/>
            <person name="Banfield J.F."/>
        </authorList>
    </citation>
    <scope>NUCLEOTIDE SEQUENCE [LARGE SCALE GENOMIC DNA]</scope>
    <source>
        <strain evidence="2">S2_003_000_R2_4</strain>
    </source>
</reference>
<name>A0A2W5V2K9_9CAUL</name>
<dbReference type="Proteomes" id="UP000249393">
    <property type="component" value="Unassembled WGS sequence"/>
</dbReference>
<comment type="caution">
    <text evidence="2">The sequence shown here is derived from an EMBL/GenBank/DDBJ whole genome shotgun (WGS) entry which is preliminary data.</text>
</comment>
<keyword evidence="1" id="KW-0812">Transmembrane</keyword>
<feature type="transmembrane region" description="Helical" evidence="1">
    <location>
        <begin position="46"/>
        <end position="67"/>
    </location>
</feature>
<dbReference type="AlphaFoldDB" id="A0A2W5V2K9"/>
<sequence length="75" mass="8058">MAPIIADAIVLVVILVTMTIVSYINVKFHPPAGVVFFSGAAFPLRLSLILDAIDVAVVILFGVRTVWHSLKGVLK</sequence>
<dbReference type="EMBL" id="QFQZ01000030">
    <property type="protein sequence ID" value="PZR34239.1"/>
    <property type="molecule type" value="Genomic_DNA"/>
</dbReference>
<gene>
    <name evidence="2" type="ORF">DI526_11065</name>
</gene>